<dbReference type="AlphaFoldDB" id="X0UM75"/>
<dbReference type="NCBIfam" id="TIGR02605">
    <property type="entry name" value="CxxC_CxxC_SSSS"/>
    <property type="match status" value="1"/>
</dbReference>
<feature type="domain" description="Putative regulatory protein FmdB zinc ribbon" evidence="2">
    <location>
        <begin position="1"/>
        <end position="42"/>
    </location>
</feature>
<evidence type="ECO:0000256" key="1">
    <source>
        <dbReference type="SAM" id="MobiDB-lite"/>
    </source>
</evidence>
<gene>
    <name evidence="3" type="ORF">S01H1_43666</name>
</gene>
<dbReference type="Pfam" id="PF09723">
    <property type="entry name" value="Zn_ribbon_8"/>
    <property type="match status" value="1"/>
</dbReference>
<feature type="region of interest" description="Disordered" evidence="1">
    <location>
        <begin position="50"/>
        <end position="114"/>
    </location>
</feature>
<evidence type="ECO:0000259" key="2">
    <source>
        <dbReference type="SMART" id="SM00834"/>
    </source>
</evidence>
<name>X0UM75_9ZZZZ</name>
<dbReference type="SMART" id="SM00834">
    <property type="entry name" value="CxxC_CXXC_SSSS"/>
    <property type="match status" value="1"/>
</dbReference>
<sequence length="114" mass="12350">MPIYEYACEKCEREFEVEQRITDAPVKSCPSCKSRKVKRLISKTSFVLKGGGWYSDLYSSGKGKDDKSAEKSDASGDGGDAKADSKGESKDGDKAKGKEESKGKAKKKTKKAVA</sequence>
<dbReference type="EMBL" id="BARS01027824">
    <property type="protein sequence ID" value="GAG01428.1"/>
    <property type="molecule type" value="Genomic_DNA"/>
</dbReference>
<comment type="caution">
    <text evidence="3">The sequence shown here is derived from an EMBL/GenBank/DDBJ whole genome shotgun (WGS) entry which is preliminary data.</text>
</comment>
<reference evidence="3" key="1">
    <citation type="journal article" date="2014" name="Front. Microbiol.">
        <title>High frequency of phylogenetically diverse reductive dehalogenase-homologous genes in deep subseafloor sedimentary metagenomes.</title>
        <authorList>
            <person name="Kawai M."/>
            <person name="Futagami T."/>
            <person name="Toyoda A."/>
            <person name="Takaki Y."/>
            <person name="Nishi S."/>
            <person name="Hori S."/>
            <person name="Arai W."/>
            <person name="Tsubouchi T."/>
            <person name="Morono Y."/>
            <person name="Uchiyama I."/>
            <person name="Ito T."/>
            <person name="Fujiyama A."/>
            <person name="Inagaki F."/>
            <person name="Takami H."/>
        </authorList>
    </citation>
    <scope>NUCLEOTIDE SEQUENCE</scope>
    <source>
        <strain evidence="3">Expedition CK06-06</strain>
    </source>
</reference>
<feature type="compositionally biased region" description="Basic residues" evidence="1">
    <location>
        <begin position="104"/>
        <end position="114"/>
    </location>
</feature>
<evidence type="ECO:0000313" key="3">
    <source>
        <dbReference type="EMBL" id="GAG01428.1"/>
    </source>
</evidence>
<dbReference type="InterPro" id="IPR013429">
    <property type="entry name" value="Regulatory_FmdB_Zinc_ribbon"/>
</dbReference>
<protein>
    <recommendedName>
        <fullName evidence="2">Putative regulatory protein FmdB zinc ribbon domain-containing protein</fullName>
    </recommendedName>
</protein>
<feature type="compositionally biased region" description="Basic and acidic residues" evidence="1">
    <location>
        <begin position="62"/>
        <end position="103"/>
    </location>
</feature>
<dbReference type="PANTHER" id="PTHR34404:SF2">
    <property type="entry name" value="CONSERVED SERINE RICH PROTEIN"/>
    <property type="match status" value="1"/>
</dbReference>
<organism evidence="3">
    <name type="scientific">marine sediment metagenome</name>
    <dbReference type="NCBI Taxonomy" id="412755"/>
    <lineage>
        <taxon>unclassified sequences</taxon>
        <taxon>metagenomes</taxon>
        <taxon>ecological metagenomes</taxon>
    </lineage>
</organism>
<proteinExistence type="predicted"/>
<accession>X0UM75</accession>
<dbReference type="PANTHER" id="PTHR34404">
    <property type="entry name" value="REGULATORY PROTEIN, FMDB FAMILY"/>
    <property type="match status" value="1"/>
</dbReference>